<evidence type="ECO:0000256" key="5">
    <source>
        <dbReference type="ARBA" id="ARBA00022691"/>
    </source>
</evidence>
<keyword evidence="10" id="KW-1185">Reference proteome</keyword>
<dbReference type="AlphaFoldDB" id="A0A841KN03"/>
<name>A0A841KN03_9FIRM</name>
<sequence length="452" mass="51792">MQLPKRFLDRMKSLLGDEFEDFIHSYDRSKHQGLRVNTLKISVEEFLRISPFKLKPIPWTKDGFYYEEGERPAKHPYYHSGLYYIQEPSAMAPASVLDVLPGDKVLDLCAAPGGKTIQLAAKLSEEGIIVTNDINLQRVKALIKNIELFGIKNAIVTNETPEKLKKYFSSYFDKILIDAPCSGEGMFRKDEKMIKSWERQGIEPYVAMQRAIMDCVDGMLKEDGELLYSTCTFSPEENEGIIEEFTAKHRDYMILPIPKALGFDEGRPQWIAGKEALKDNARLWPHKIDGEGHFLAWLKKECDVPMEIHVGHPAEMKAPKVFSNFMEENLNIQIEGSFEIHNEQLYLLPEGLPPLKGLKILRSGWLLGTIKKDRFEPSQAMAMALSYRDSKRVVNFHGKDPMIIKYLKGETLDIEGAKGWTLVCVDHFPVGWAKQTGTMLKNYYPPAWRWID</sequence>
<dbReference type="PROSITE" id="PS51686">
    <property type="entry name" value="SAM_MT_RSMB_NOP"/>
    <property type="match status" value="1"/>
</dbReference>
<dbReference type="EMBL" id="JACHEN010000003">
    <property type="protein sequence ID" value="MBB6214651.1"/>
    <property type="molecule type" value="Genomic_DNA"/>
</dbReference>
<dbReference type="GO" id="GO:0003723">
    <property type="term" value="F:RNA binding"/>
    <property type="evidence" value="ECO:0007669"/>
    <property type="project" value="UniProtKB-UniRule"/>
</dbReference>
<dbReference type="GO" id="GO:0008173">
    <property type="term" value="F:RNA methyltransferase activity"/>
    <property type="evidence" value="ECO:0007669"/>
    <property type="project" value="InterPro"/>
</dbReference>
<dbReference type="InterPro" id="IPR027391">
    <property type="entry name" value="Nol1_Nop2_Fmu_2"/>
</dbReference>
<feature type="binding site" evidence="7">
    <location>
        <position position="178"/>
    </location>
    <ligand>
        <name>S-adenosyl-L-methionine</name>
        <dbReference type="ChEBI" id="CHEBI:59789"/>
    </ligand>
</feature>
<reference evidence="9 10" key="1">
    <citation type="submission" date="2020-08" db="EMBL/GenBank/DDBJ databases">
        <title>Genomic Encyclopedia of Type Strains, Phase IV (KMG-IV): sequencing the most valuable type-strain genomes for metagenomic binning, comparative biology and taxonomic classification.</title>
        <authorList>
            <person name="Goeker M."/>
        </authorList>
    </citation>
    <scope>NUCLEOTIDE SEQUENCE [LARGE SCALE GENOMIC DNA]</scope>
    <source>
        <strain evidence="9 10">DSM 103526</strain>
    </source>
</reference>
<feature type="domain" description="SAM-dependent MTase RsmB/NOP-type" evidence="8">
    <location>
        <begin position="22"/>
        <end position="301"/>
    </location>
</feature>
<dbReference type="Proteomes" id="UP000579281">
    <property type="component" value="Unassembled WGS sequence"/>
</dbReference>
<evidence type="ECO:0000256" key="7">
    <source>
        <dbReference type="PROSITE-ProRule" id="PRU01023"/>
    </source>
</evidence>
<dbReference type="Gene3D" id="3.40.50.150">
    <property type="entry name" value="Vaccinia Virus protein VP39"/>
    <property type="match status" value="1"/>
</dbReference>
<dbReference type="InterPro" id="IPR031341">
    <property type="entry name" value="Methyltr_RsmF_N"/>
</dbReference>
<dbReference type="PROSITE" id="PS01153">
    <property type="entry name" value="NOL1_NOP2_SUN"/>
    <property type="match status" value="1"/>
</dbReference>
<dbReference type="InterPro" id="IPR001678">
    <property type="entry name" value="MeTrfase_RsmB-F_NOP2_dom"/>
</dbReference>
<evidence type="ECO:0000256" key="1">
    <source>
        <dbReference type="ARBA" id="ARBA00007494"/>
    </source>
</evidence>
<dbReference type="GO" id="GO:0006396">
    <property type="term" value="P:RNA processing"/>
    <property type="evidence" value="ECO:0007669"/>
    <property type="project" value="InterPro"/>
</dbReference>
<evidence type="ECO:0000256" key="6">
    <source>
        <dbReference type="ARBA" id="ARBA00022884"/>
    </source>
</evidence>
<dbReference type="Pfam" id="PF01189">
    <property type="entry name" value="Methyltr_RsmB-F"/>
    <property type="match status" value="1"/>
</dbReference>
<evidence type="ECO:0000256" key="4">
    <source>
        <dbReference type="ARBA" id="ARBA00022679"/>
    </source>
</evidence>
<dbReference type="GO" id="GO:0001510">
    <property type="term" value="P:RNA methylation"/>
    <property type="evidence" value="ECO:0007669"/>
    <property type="project" value="InterPro"/>
</dbReference>
<accession>A0A841KN03</accession>
<evidence type="ECO:0000256" key="2">
    <source>
        <dbReference type="ARBA" id="ARBA00022490"/>
    </source>
</evidence>
<feature type="binding site" evidence="7">
    <location>
        <begin position="109"/>
        <end position="115"/>
    </location>
    <ligand>
        <name>S-adenosyl-L-methionine</name>
        <dbReference type="ChEBI" id="CHEBI:59789"/>
    </ligand>
</feature>
<dbReference type="InterPro" id="IPR049560">
    <property type="entry name" value="MeTrfase_RsmB-F_NOP2_cat"/>
</dbReference>
<comment type="caution">
    <text evidence="9">The sequence shown here is derived from an EMBL/GenBank/DDBJ whole genome shotgun (WGS) entry which is preliminary data.</text>
</comment>
<dbReference type="InterPro" id="IPR031340">
    <property type="entry name" value="RsmF_methylt_CI"/>
</dbReference>
<keyword evidence="3 7" id="KW-0489">Methyltransferase</keyword>
<comment type="caution">
    <text evidence="7">Lacks conserved residue(s) required for the propagation of feature annotation.</text>
</comment>
<dbReference type="SUPFAM" id="SSF53335">
    <property type="entry name" value="S-adenosyl-L-methionine-dependent methyltransferases"/>
    <property type="match status" value="1"/>
</dbReference>
<dbReference type="PANTHER" id="PTHR22807:SF30">
    <property type="entry name" value="28S RRNA (CYTOSINE(4447)-C(5))-METHYLTRANSFERASE-RELATED"/>
    <property type="match status" value="1"/>
</dbReference>
<dbReference type="CDD" id="cd21147">
    <property type="entry name" value="RsmF_methylt_CTD1"/>
    <property type="match status" value="1"/>
</dbReference>
<feature type="active site" description="Nucleophile" evidence="7">
    <location>
        <position position="231"/>
    </location>
</feature>
<keyword evidence="6 7" id="KW-0694">RNA-binding</keyword>
<dbReference type="RefSeq" id="WP_184308284.1">
    <property type="nucleotide sequence ID" value="NZ_JACHEN010000003.1"/>
</dbReference>
<dbReference type="InterPro" id="IPR029063">
    <property type="entry name" value="SAM-dependent_MTases_sf"/>
</dbReference>
<protein>
    <submittedName>
        <fullName evidence="9">NOL1/NOP2/sun family putative RNA methylase</fullName>
    </submittedName>
</protein>
<evidence type="ECO:0000313" key="10">
    <source>
        <dbReference type="Proteomes" id="UP000579281"/>
    </source>
</evidence>
<dbReference type="PRINTS" id="PR02008">
    <property type="entry name" value="RCMTFAMILY"/>
</dbReference>
<gene>
    <name evidence="9" type="ORF">HNQ80_000734</name>
</gene>
<dbReference type="GO" id="GO:0008757">
    <property type="term" value="F:S-adenosylmethionine-dependent methyltransferase activity"/>
    <property type="evidence" value="ECO:0007669"/>
    <property type="project" value="InterPro"/>
</dbReference>
<dbReference type="Gene3D" id="3.30.70.1170">
    <property type="entry name" value="Sun protein, domain 3"/>
    <property type="match status" value="1"/>
</dbReference>
<evidence type="ECO:0000259" key="8">
    <source>
        <dbReference type="PROSITE" id="PS51686"/>
    </source>
</evidence>
<evidence type="ECO:0000256" key="3">
    <source>
        <dbReference type="ARBA" id="ARBA00022603"/>
    </source>
</evidence>
<dbReference type="Pfam" id="PF13636">
    <property type="entry name" value="Methyltranf_PUA"/>
    <property type="match status" value="1"/>
</dbReference>
<proteinExistence type="inferred from homology"/>
<dbReference type="InterPro" id="IPR018314">
    <property type="entry name" value="RsmB/NOL1/NOP2-like_CS"/>
</dbReference>
<keyword evidence="2" id="KW-0963">Cytoplasm</keyword>
<keyword evidence="5 7" id="KW-0949">S-adenosyl-L-methionine</keyword>
<dbReference type="NCBIfam" id="TIGR00446">
    <property type="entry name" value="nop2p"/>
    <property type="match status" value="1"/>
</dbReference>
<dbReference type="Gene3D" id="2.30.130.60">
    <property type="match status" value="1"/>
</dbReference>
<dbReference type="CDD" id="cd02440">
    <property type="entry name" value="AdoMet_MTases"/>
    <property type="match status" value="1"/>
</dbReference>
<keyword evidence="4 7" id="KW-0808">Transferase</keyword>
<organism evidence="9 10">
    <name type="scientific">Anaerosolibacter carboniphilus</name>
    <dbReference type="NCBI Taxonomy" id="1417629"/>
    <lineage>
        <taxon>Bacteria</taxon>
        <taxon>Bacillati</taxon>
        <taxon>Bacillota</taxon>
        <taxon>Clostridia</taxon>
        <taxon>Peptostreptococcales</taxon>
        <taxon>Thermotaleaceae</taxon>
        <taxon>Anaerosolibacter</taxon>
    </lineage>
</organism>
<dbReference type="Pfam" id="PF17126">
    <property type="entry name" value="RsmF_methylt_CI"/>
    <property type="match status" value="1"/>
</dbReference>
<dbReference type="Pfam" id="PF17125">
    <property type="entry name" value="Methyltr_RsmF_N"/>
    <property type="match status" value="1"/>
</dbReference>
<dbReference type="InterPro" id="IPR011023">
    <property type="entry name" value="Nop2p"/>
</dbReference>
<comment type="similarity">
    <text evidence="1 7">Belongs to the class I-like SAM-binding methyltransferase superfamily. RsmB/NOP family.</text>
</comment>
<evidence type="ECO:0000313" key="9">
    <source>
        <dbReference type="EMBL" id="MBB6214651.1"/>
    </source>
</evidence>
<dbReference type="InterPro" id="IPR023267">
    <property type="entry name" value="RCMT"/>
</dbReference>
<feature type="binding site" evidence="7">
    <location>
        <position position="133"/>
    </location>
    <ligand>
        <name>S-adenosyl-L-methionine</name>
        <dbReference type="ChEBI" id="CHEBI:59789"/>
    </ligand>
</feature>
<dbReference type="PANTHER" id="PTHR22807">
    <property type="entry name" value="NOP2 YEAST -RELATED NOL1/NOP2/FMU SUN DOMAIN-CONTAINING"/>
    <property type="match status" value="1"/>
</dbReference>